<comment type="subcellular location">
    <subcellularLocation>
        <location evidence="5">Cytoplasm</location>
    </subcellularLocation>
</comment>
<dbReference type="GO" id="GO:0030798">
    <property type="term" value="F:trans-aconitate 2-methyltransferase activity"/>
    <property type="evidence" value="ECO:0007669"/>
    <property type="project" value="UniProtKB-UniRule"/>
</dbReference>
<accession>A0A085GEE4</accession>
<dbReference type="Gene3D" id="1.10.150.290">
    <property type="entry name" value="S-adenosyl-L-methionine-dependent methyltransferases"/>
    <property type="match status" value="1"/>
</dbReference>
<dbReference type="Gene3D" id="3.40.50.150">
    <property type="entry name" value="Vaccinia Virus protein VP39"/>
    <property type="match status" value="1"/>
</dbReference>
<comment type="catalytic activity">
    <reaction evidence="5">
        <text>trans-aconitate + S-adenosyl-L-methionine = (E)-3-(methoxycarbonyl)pent-2-enedioate + S-adenosyl-L-homocysteine</text>
        <dbReference type="Rhea" id="RHEA:14969"/>
        <dbReference type="ChEBI" id="CHEBI:15708"/>
        <dbReference type="ChEBI" id="CHEBI:57470"/>
        <dbReference type="ChEBI" id="CHEBI:57856"/>
        <dbReference type="ChEBI" id="CHEBI:59789"/>
        <dbReference type="EC" id="2.1.1.144"/>
    </reaction>
</comment>
<dbReference type="Proteomes" id="UP000028653">
    <property type="component" value="Unassembled WGS sequence"/>
</dbReference>
<evidence type="ECO:0000259" key="6">
    <source>
        <dbReference type="Pfam" id="PF13649"/>
    </source>
</evidence>
<reference evidence="7 8" key="1">
    <citation type="submission" date="2014-05" db="EMBL/GenBank/DDBJ databases">
        <title>ATOL: Assembling a taxonomically balanced genome-scale reconstruction of the evolutionary history of the Enterobacteriaceae.</title>
        <authorList>
            <person name="Plunkett G.III."/>
            <person name="Neeno-Eckwall E.C."/>
            <person name="Glasner J.D."/>
            <person name="Perna N.T."/>
        </authorList>
    </citation>
    <scope>NUCLEOTIDE SEQUENCE [LARGE SCALE GENOMIC DNA]</scope>
    <source>
        <strain evidence="7 8">ATCC 33320</strain>
    </source>
</reference>
<gene>
    <name evidence="5 7" type="primary">tam</name>
    <name evidence="7" type="ORF">GBAG_1805</name>
</gene>
<keyword evidence="1 5" id="KW-0963">Cytoplasm</keyword>
<dbReference type="InterPro" id="IPR023506">
    <property type="entry name" value="Trans-aconitate_MeTrfase"/>
</dbReference>
<keyword evidence="3 5" id="KW-0808">Transferase</keyword>
<feature type="domain" description="Methyltransferase" evidence="6">
    <location>
        <begin position="36"/>
        <end position="124"/>
    </location>
</feature>
<evidence type="ECO:0000256" key="5">
    <source>
        <dbReference type="HAMAP-Rule" id="MF_00560"/>
    </source>
</evidence>
<protein>
    <recommendedName>
        <fullName evidence="5">Trans-aconitate 2-methyltransferase</fullName>
        <ecNumber evidence="5">2.1.1.144</ecNumber>
    </recommendedName>
</protein>
<dbReference type="GO" id="GO:0032259">
    <property type="term" value="P:methylation"/>
    <property type="evidence" value="ECO:0007669"/>
    <property type="project" value="UniProtKB-KW"/>
</dbReference>
<evidence type="ECO:0000313" key="7">
    <source>
        <dbReference type="EMBL" id="KFC82089.1"/>
    </source>
</evidence>
<dbReference type="AlphaFoldDB" id="A0A085GEE4"/>
<keyword evidence="8" id="KW-1185">Reference proteome</keyword>
<dbReference type="InterPro" id="IPR023149">
    <property type="entry name" value="Trans_acon_MeTrfase_C"/>
</dbReference>
<comment type="function">
    <text evidence="5">Catalyzes the S-adenosylmethionine monomethyl esterification of trans-aconitate.</text>
</comment>
<dbReference type="HAMAP" id="MF_00560">
    <property type="entry name" value="Tran_acon_Me_trans"/>
    <property type="match status" value="1"/>
</dbReference>
<dbReference type="InterPro" id="IPR029063">
    <property type="entry name" value="SAM-dependent_MTases_sf"/>
</dbReference>
<comment type="similarity">
    <text evidence="5">Belongs to the methyltransferase superfamily. Tam family.</text>
</comment>
<keyword evidence="4 5" id="KW-0949">S-adenosyl-L-methionine</keyword>
<keyword evidence="2 5" id="KW-0489">Methyltransferase</keyword>
<dbReference type="EMBL" id="JMPI01000025">
    <property type="protein sequence ID" value="KFC82089.1"/>
    <property type="molecule type" value="Genomic_DNA"/>
</dbReference>
<dbReference type="GO" id="GO:0005737">
    <property type="term" value="C:cytoplasm"/>
    <property type="evidence" value="ECO:0007669"/>
    <property type="project" value="UniProtKB-SubCell"/>
</dbReference>
<evidence type="ECO:0000256" key="3">
    <source>
        <dbReference type="ARBA" id="ARBA00022679"/>
    </source>
</evidence>
<dbReference type="OrthoDB" id="9795085at2"/>
<organism evidence="7 8">
    <name type="scientific">Buttiauxella agrestis ATCC 33320</name>
    <dbReference type="NCBI Taxonomy" id="1006004"/>
    <lineage>
        <taxon>Bacteria</taxon>
        <taxon>Pseudomonadati</taxon>
        <taxon>Pseudomonadota</taxon>
        <taxon>Gammaproteobacteria</taxon>
        <taxon>Enterobacterales</taxon>
        <taxon>Enterobacteriaceae</taxon>
        <taxon>Buttiauxella</taxon>
    </lineage>
</organism>
<dbReference type="Pfam" id="PF13649">
    <property type="entry name" value="Methyltransf_25"/>
    <property type="match status" value="1"/>
</dbReference>
<sequence length="253" mass="28321">MRDWNPALYLQFEAERTRPAAELAARIQHPAAQHISDLGCGPGNSTALLRKAFPHSSVTGVDNSPAMLDKARAALPDCQFESADIAHWQPTVKQDVIYANASLQWLGDHPSLFPHLAAQLAEGGVLAVQMPDNWQEPTHTLMRQVAFELGQPDSGREELLPAQQYYDLLAQAGCTVDIWRTTYFHVMPSAQAIIEWLSSTGLRPYLAKLDDIQQQAFLARYHTLLQQAYPRQHDGNVLMLFPRLFIVARKTKA</sequence>
<dbReference type="NCBIfam" id="NF002463">
    <property type="entry name" value="PRK01683.1"/>
    <property type="match status" value="1"/>
</dbReference>
<evidence type="ECO:0000256" key="4">
    <source>
        <dbReference type="ARBA" id="ARBA00022691"/>
    </source>
</evidence>
<dbReference type="InterPro" id="IPR041698">
    <property type="entry name" value="Methyltransf_25"/>
</dbReference>
<dbReference type="PANTHER" id="PTHR43861:SF1">
    <property type="entry name" value="TRANS-ACONITATE 2-METHYLTRANSFERASE"/>
    <property type="match status" value="1"/>
</dbReference>
<dbReference type="PANTHER" id="PTHR43861">
    <property type="entry name" value="TRANS-ACONITATE 2-METHYLTRANSFERASE-RELATED"/>
    <property type="match status" value="1"/>
</dbReference>
<name>A0A085GEE4_9ENTR</name>
<dbReference type="EC" id="2.1.1.144" evidence="5"/>
<dbReference type="SUPFAM" id="SSF53335">
    <property type="entry name" value="S-adenosyl-L-methionine-dependent methyltransferases"/>
    <property type="match status" value="1"/>
</dbReference>
<evidence type="ECO:0000256" key="2">
    <source>
        <dbReference type="ARBA" id="ARBA00022603"/>
    </source>
</evidence>
<comment type="caution">
    <text evidence="7">The sequence shown here is derived from an EMBL/GenBank/DDBJ whole genome shotgun (WGS) entry which is preliminary data.</text>
</comment>
<dbReference type="eggNOG" id="COG4106">
    <property type="taxonomic scope" value="Bacteria"/>
</dbReference>
<dbReference type="RefSeq" id="WP_034495160.1">
    <property type="nucleotide sequence ID" value="NZ_JMPI01000025.1"/>
</dbReference>
<evidence type="ECO:0000256" key="1">
    <source>
        <dbReference type="ARBA" id="ARBA00022490"/>
    </source>
</evidence>
<proteinExistence type="inferred from homology"/>
<evidence type="ECO:0000313" key="8">
    <source>
        <dbReference type="Proteomes" id="UP000028653"/>
    </source>
</evidence>
<dbReference type="CDD" id="cd02440">
    <property type="entry name" value="AdoMet_MTases"/>
    <property type="match status" value="1"/>
</dbReference>